<dbReference type="SUPFAM" id="SSF48295">
    <property type="entry name" value="TrpR-like"/>
    <property type="match status" value="1"/>
</dbReference>
<comment type="similarity">
    <text evidence="1">Belongs to the IS150/IS1296 orfA family.</text>
</comment>
<dbReference type="InterPro" id="IPR036388">
    <property type="entry name" value="WH-like_DNA-bd_sf"/>
</dbReference>
<organism evidence="3 4">
    <name type="scientific">Limosilactobacillus gastricus DSM 16045</name>
    <dbReference type="NCBI Taxonomy" id="1423749"/>
    <lineage>
        <taxon>Bacteria</taxon>
        <taxon>Bacillati</taxon>
        <taxon>Bacillota</taxon>
        <taxon>Bacilli</taxon>
        <taxon>Lactobacillales</taxon>
        <taxon>Lactobacillaceae</taxon>
        <taxon>Limosilactobacillus</taxon>
    </lineage>
</organism>
<dbReference type="GO" id="GO:0043565">
    <property type="term" value="F:sequence-specific DNA binding"/>
    <property type="evidence" value="ECO:0007669"/>
    <property type="project" value="InterPro"/>
</dbReference>
<keyword evidence="4" id="KW-1185">Reference proteome</keyword>
<proteinExistence type="inferred from homology"/>
<accession>A0A0R1V1N1</accession>
<evidence type="ECO:0000313" key="3">
    <source>
        <dbReference type="EMBL" id="KRL99516.1"/>
    </source>
</evidence>
<dbReference type="SUPFAM" id="SSF46689">
    <property type="entry name" value="Homeodomain-like"/>
    <property type="match status" value="1"/>
</dbReference>
<dbReference type="Pfam" id="PF13518">
    <property type="entry name" value="HTH_28"/>
    <property type="match status" value="2"/>
</dbReference>
<protein>
    <recommendedName>
        <fullName evidence="2">Insertion element IS150 protein InsJ-like helix-turn-helix domain-containing protein</fullName>
    </recommendedName>
</protein>
<evidence type="ECO:0000259" key="2">
    <source>
        <dbReference type="Pfam" id="PF13518"/>
    </source>
</evidence>
<dbReference type="InterPro" id="IPR052057">
    <property type="entry name" value="IS150/IS1296_orfA-like"/>
</dbReference>
<dbReference type="AlphaFoldDB" id="A0A0R1V1N1"/>
<name>A0A0R1V1N1_9LACO</name>
<dbReference type="InterPro" id="IPR010921">
    <property type="entry name" value="Trp_repressor/repl_initiator"/>
</dbReference>
<feature type="domain" description="Insertion element IS150 protein InsJ-like helix-turn-helix" evidence="2">
    <location>
        <begin position="65"/>
        <end position="118"/>
    </location>
</feature>
<dbReference type="InterPro" id="IPR009057">
    <property type="entry name" value="Homeodomain-like_sf"/>
</dbReference>
<dbReference type="PANTHER" id="PTHR33795">
    <property type="entry name" value="INSERTION ELEMENT IS150 PROTEIN INSJ"/>
    <property type="match status" value="1"/>
</dbReference>
<dbReference type="PANTHER" id="PTHR33795:SF1">
    <property type="entry name" value="INSERTION ELEMENT IS150 PROTEIN INSJ"/>
    <property type="match status" value="1"/>
</dbReference>
<evidence type="ECO:0000313" key="4">
    <source>
        <dbReference type="Proteomes" id="UP000051739"/>
    </source>
</evidence>
<sequence>MTKFSFELKLKIVEQYLSGTSSTALAKRYGVKNSSNITTWVARYRKYGINGLKIRSPKYDYDGKFKIKVLNWRKENQASYPETALKFDISNAGTIAMWQRKFNKGGLQALFTRRGRSKHVTTNHNRQYEKNDLSELERLKMENRALRVENEYLKKLDALIQKRGHHKKNIKSSKD</sequence>
<gene>
    <name evidence="3" type="ORF">FC60_GL001478</name>
</gene>
<dbReference type="EMBL" id="AZFN01000052">
    <property type="protein sequence ID" value="KRL99516.1"/>
    <property type="molecule type" value="Genomic_DNA"/>
</dbReference>
<dbReference type="PATRIC" id="fig|1423749.3.peg.1524"/>
<comment type="caution">
    <text evidence="3">The sequence shown here is derived from an EMBL/GenBank/DDBJ whole genome shotgun (WGS) entry which is preliminary data.</text>
</comment>
<dbReference type="Gene3D" id="1.10.10.10">
    <property type="entry name" value="Winged helix-like DNA-binding domain superfamily/Winged helix DNA-binding domain"/>
    <property type="match status" value="2"/>
</dbReference>
<dbReference type="InterPro" id="IPR055247">
    <property type="entry name" value="InsJ-like_HTH"/>
</dbReference>
<dbReference type="Proteomes" id="UP000051739">
    <property type="component" value="Unassembled WGS sequence"/>
</dbReference>
<reference evidence="3 4" key="1">
    <citation type="journal article" date="2015" name="Genome Announc.">
        <title>Expanding the biotechnology potential of lactobacilli through comparative genomics of 213 strains and associated genera.</title>
        <authorList>
            <person name="Sun Z."/>
            <person name="Harris H.M."/>
            <person name="McCann A."/>
            <person name="Guo C."/>
            <person name="Argimon S."/>
            <person name="Zhang W."/>
            <person name="Yang X."/>
            <person name="Jeffery I.B."/>
            <person name="Cooney J.C."/>
            <person name="Kagawa T.F."/>
            <person name="Liu W."/>
            <person name="Song Y."/>
            <person name="Salvetti E."/>
            <person name="Wrobel A."/>
            <person name="Rasinkangas P."/>
            <person name="Parkhill J."/>
            <person name="Rea M.C."/>
            <person name="O'Sullivan O."/>
            <person name="Ritari J."/>
            <person name="Douillard F.P."/>
            <person name="Paul Ross R."/>
            <person name="Yang R."/>
            <person name="Briner A.E."/>
            <person name="Felis G.E."/>
            <person name="de Vos W.M."/>
            <person name="Barrangou R."/>
            <person name="Klaenhammer T.R."/>
            <person name="Caufield P.W."/>
            <person name="Cui Y."/>
            <person name="Zhang H."/>
            <person name="O'Toole P.W."/>
        </authorList>
    </citation>
    <scope>NUCLEOTIDE SEQUENCE [LARGE SCALE GENOMIC DNA]</scope>
    <source>
        <strain evidence="3 4">DSM 16045</strain>
    </source>
</reference>
<feature type="domain" description="Insertion element IS150 protein InsJ-like helix-turn-helix" evidence="2">
    <location>
        <begin position="9"/>
        <end position="53"/>
    </location>
</feature>
<evidence type="ECO:0000256" key="1">
    <source>
        <dbReference type="ARBA" id="ARBA00038232"/>
    </source>
</evidence>
<dbReference type="RefSeq" id="WP_056938051.1">
    <property type="nucleotide sequence ID" value="NZ_AZFN01000052.1"/>
</dbReference>